<dbReference type="HOGENOM" id="CLU_286665_0_0_1"/>
<dbReference type="PANTHER" id="PTHR23159:SF31">
    <property type="entry name" value="CENTROSOME-ASSOCIATED PROTEIN CEP250 ISOFORM X1"/>
    <property type="match status" value="1"/>
</dbReference>
<dbReference type="OrthoDB" id="2507336at2759"/>
<evidence type="ECO:0000313" key="3">
    <source>
        <dbReference type="Proteomes" id="UP000030653"/>
    </source>
</evidence>
<sequence length="1077" mass="115942">MRVVSPGGQHLEPQIVRVSSPGRQPYTVPSIAGTAQYETPGYPPETRPILQAAGAPAHPGRVAFEEPQQPYPSHPLTSADQPSHPDYGPEPTDHGYGAEPPTGVPAYTGEPSPPQQASPPRAAAQPPVEHAPTQPPMVTIPPSGGHRAPQEAYPEEAYPQDTQEHETPYTSRPVPARSEAPSQVASPPRSEEPFEPAYRPESEGREPSPPRPLPTPPQRPTEIAHEAPTGPSGVHEAAGTQPPGVQDHAAIPADIRGATAARPATTGPAAIRLLSPADRRTVSLAPISGPATIDHSAAQPSAPEPIAAGAPSFDPHAFEEMLAHQSSVAEEAERLRQDAFTAAQAERERLAQQWESQEQERQRQFEEAQQARQREFDDTENGRAAEWEQQRQHASEQADTLLQQLEQGIGLPRSRFPSRSRPGSAEGPGQTGPIEVGEEVPLDTIPSIRPSPARTAPRPEELSDHGMSPLGIEEPELPPEALEAPPLPEEDLDEAPELPEGLEEPELSPIQEEGPARRNIPAVRISSPDRRMAYAPEPRTDVGGARTPLRGAVTPSPPAEIPALSSPAGGPTTISSPAAVPASLRSPGAVPTTLPSPAGTPATLFTPADVPIPLSPPTEIPEISSPPAETEAPSGTALPPASMPAIRISSPYRVPIPGGQTSTAAPPGIVLKTDGSAVPIAGDGNVPAVSLGDPTTTTAPELAERLRIAEEAAAAGAEAQRQYDEERQAREAEHQAALEQERERIRQLEEELANVKNAASQERQDRMAADLERLETERAEQARREAAYTDELRDIKNLLQDRTNEQRTWRDQDEERLQTKETRYTQKLERLQKLEELLGQILNGQENDRRKAEDDAAGRPTLESVLEQLKEQAATQRDLLNQMQEAWRADADRRHFETLEAVRETANQQIPFNVQTYLNDFSKALAAEVRMLLSEVGKLREERRNLQFEISALMGIKAKHGPGGIFQPEFTLPDDKPLAPAPAPAPAPTPPPPPAPAAWHRVHGKADRPRRGKKGKEEAPPPAAAAPPPPPPASWITWQPNPMLPQPAPTAPSTAASTRVPGLFGPRSPSHKDGELP</sequence>
<feature type="region of interest" description="Disordered" evidence="1">
    <location>
        <begin position="713"/>
        <end position="742"/>
    </location>
</feature>
<dbReference type="RefSeq" id="XP_040628333.1">
    <property type="nucleotide sequence ID" value="XM_040772864.1"/>
</dbReference>
<feature type="compositionally biased region" description="Pro residues" evidence="1">
    <location>
        <begin position="209"/>
        <end position="219"/>
    </location>
</feature>
<dbReference type="Proteomes" id="UP000030653">
    <property type="component" value="Unassembled WGS sequence"/>
</dbReference>
<feature type="compositionally biased region" description="Basic and acidic residues" evidence="1">
    <location>
        <begin position="372"/>
        <end position="396"/>
    </location>
</feature>
<feature type="compositionally biased region" description="Low complexity" evidence="1">
    <location>
        <begin position="412"/>
        <end position="424"/>
    </location>
</feature>
<keyword evidence="3" id="KW-1185">Reference proteome</keyword>
<feature type="compositionally biased region" description="Acidic residues" evidence="1">
    <location>
        <begin position="488"/>
        <end position="506"/>
    </location>
</feature>
<dbReference type="EMBL" id="JH795864">
    <property type="protein sequence ID" value="EJU01436.1"/>
    <property type="molecule type" value="Genomic_DNA"/>
</dbReference>
<dbReference type="STRING" id="1858805.M5FUK3"/>
<dbReference type="GeneID" id="63687926"/>
<feature type="compositionally biased region" description="Low complexity" evidence="1">
    <location>
        <begin position="620"/>
        <end position="634"/>
    </location>
</feature>
<gene>
    <name evidence="2" type="ORF">DACRYDRAFT_22576</name>
</gene>
<dbReference type="AlphaFoldDB" id="M5FUK3"/>
<feature type="compositionally biased region" description="Pro residues" evidence="1">
    <location>
        <begin position="1020"/>
        <end position="1033"/>
    </location>
</feature>
<feature type="compositionally biased region" description="Low complexity" evidence="1">
    <location>
        <begin position="118"/>
        <end position="127"/>
    </location>
</feature>
<feature type="region of interest" description="Disordered" evidence="1">
    <location>
        <begin position="285"/>
        <end position="643"/>
    </location>
</feature>
<feature type="compositionally biased region" description="Basic and acidic residues" evidence="1">
    <location>
        <begin position="198"/>
        <end position="208"/>
    </location>
</feature>
<feature type="compositionally biased region" description="Basic and acidic residues" evidence="1">
    <location>
        <begin position="1004"/>
        <end position="1019"/>
    </location>
</feature>
<reference evidence="2 3" key="1">
    <citation type="journal article" date="2012" name="Science">
        <title>The Paleozoic origin of enzymatic lignin decomposition reconstructed from 31 fungal genomes.</title>
        <authorList>
            <person name="Floudas D."/>
            <person name="Binder M."/>
            <person name="Riley R."/>
            <person name="Barry K."/>
            <person name="Blanchette R.A."/>
            <person name="Henrissat B."/>
            <person name="Martinez A.T."/>
            <person name="Otillar R."/>
            <person name="Spatafora J.W."/>
            <person name="Yadav J.S."/>
            <person name="Aerts A."/>
            <person name="Benoit I."/>
            <person name="Boyd A."/>
            <person name="Carlson A."/>
            <person name="Copeland A."/>
            <person name="Coutinho P.M."/>
            <person name="de Vries R.P."/>
            <person name="Ferreira P."/>
            <person name="Findley K."/>
            <person name="Foster B."/>
            <person name="Gaskell J."/>
            <person name="Glotzer D."/>
            <person name="Gorecki P."/>
            <person name="Heitman J."/>
            <person name="Hesse C."/>
            <person name="Hori C."/>
            <person name="Igarashi K."/>
            <person name="Jurgens J.A."/>
            <person name="Kallen N."/>
            <person name="Kersten P."/>
            <person name="Kohler A."/>
            <person name="Kuees U."/>
            <person name="Kumar T.K.A."/>
            <person name="Kuo A."/>
            <person name="LaButti K."/>
            <person name="Larrondo L.F."/>
            <person name="Lindquist E."/>
            <person name="Ling A."/>
            <person name="Lombard V."/>
            <person name="Lucas S."/>
            <person name="Lundell T."/>
            <person name="Martin R."/>
            <person name="McLaughlin D.J."/>
            <person name="Morgenstern I."/>
            <person name="Morin E."/>
            <person name="Murat C."/>
            <person name="Nagy L.G."/>
            <person name="Nolan M."/>
            <person name="Ohm R.A."/>
            <person name="Patyshakuliyeva A."/>
            <person name="Rokas A."/>
            <person name="Ruiz-Duenas F.J."/>
            <person name="Sabat G."/>
            <person name="Salamov A."/>
            <person name="Samejima M."/>
            <person name="Schmutz J."/>
            <person name="Slot J.C."/>
            <person name="St John F."/>
            <person name="Stenlid J."/>
            <person name="Sun H."/>
            <person name="Sun S."/>
            <person name="Syed K."/>
            <person name="Tsang A."/>
            <person name="Wiebenga A."/>
            <person name="Young D."/>
            <person name="Pisabarro A."/>
            <person name="Eastwood D.C."/>
            <person name="Martin F."/>
            <person name="Cullen D."/>
            <person name="Grigoriev I.V."/>
            <person name="Hibbett D.S."/>
        </authorList>
    </citation>
    <scope>NUCLEOTIDE SEQUENCE [LARGE SCALE GENOMIC DNA]</scope>
    <source>
        <strain evidence="2 3">DJM-731 SS1</strain>
    </source>
</reference>
<feature type="region of interest" description="Disordered" evidence="1">
    <location>
        <begin position="1"/>
        <end position="250"/>
    </location>
</feature>
<dbReference type="OMA" id="EIAHEAP"/>
<feature type="compositionally biased region" description="Pro residues" evidence="1">
    <location>
        <begin position="979"/>
        <end position="996"/>
    </location>
</feature>
<dbReference type="PANTHER" id="PTHR23159">
    <property type="entry name" value="CENTROSOMAL PROTEIN 2"/>
    <property type="match status" value="1"/>
</dbReference>
<evidence type="ECO:0000256" key="1">
    <source>
        <dbReference type="SAM" id="MobiDB-lite"/>
    </source>
</evidence>
<feature type="region of interest" description="Disordered" evidence="1">
    <location>
        <begin position="964"/>
        <end position="1077"/>
    </location>
</feature>
<proteinExistence type="predicted"/>
<protein>
    <submittedName>
        <fullName evidence="2">Uncharacterized protein</fullName>
    </submittedName>
</protein>
<organism evidence="2 3">
    <name type="scientific">Dacryopinax primogenitus (strain DJM 731)</name>
    <name type="common">Brown rot fungus</name>
    <dbReference type="NCBI Taxonomy" id="1858805"/>
    <lineage>
        <taxon>Eukaryota</taxon>
        <taxon>Fungi</taxon>
        <taxon>Dikarya</taxon>
        <taxon>Basidiomycota</taxon>
        <taxon>Agaricomycotina</taxon>
        <taxon>Dacrymycetes</taxon>
        <taxon>Dacrymycetales</taxon>
        <taxon>Dacrymycetaceae</taxon>
        <taxon>Dacryopinax</taxon>
    </lineage>
</organism>
<evidence type="ECO:0000313" key="2">
    <source>
        <dbReference type="EMBL" id="EJU01436.1"/>
    </source>
</evidence>
<name>M5FUK3_DACPD</name>
<feature type="compositionally biased region" description="Basic and acidic residues" evidence="1">
    <location>
        <begin position="721"/>
        <end position="742"/>
    </location>
</feature>
<accession>M5FUK3</accession>
<feature type="compositionally biased region" description="Polar residues" evidence="1">
    <location>
        <begin position="397"/>
        <end position="406"/>
    </location>
</feature>